<evidence type="ECO:0000313" key="10">
    <source>
        <dbReference type="EMBL" id="WUR02999.1"/>
    </source>
</evidence>
<reference evidence="10" key="1">
    <citation type="journal article" date="2024" name="BMC Genomics">
        <title>Functional annotation of a divergent genome using sequence and structure-based similarity.</title>
        <authorList>
            <person name="Svedberg D."/>
            <person name="Winiger R.R."/>
            <person name="Berg A."/>
            <person name="Sharma H."/>
            <person name="Tellgren-Roth C."/>
            <person name="Debrunner-Vossbrinck B.A."/>
            <person name="Vossbrinck C.R."/>
            <person name="Barandun J."/>
        </authorList>
    </citation>
    <scope>NUCLEOTIDE SEQUENCE</scope>
    <source>
        <strain evidence="10">Illinois isolate</strain>
    </source>
</reference>
<evidence type="ECO:0000256" key="5">
    <source>
        <dbReference type="ARBA" id="ARBA00022927"/>
    </source>
</evidence>
<organism evidence="10 11">
    <name type="scientific">Vairimorpha necatrix</name>
    <dbReference type="NCBI Taxonomy" id="6039"/>
    <lineage>
        <taxon>Eukaryota</taxon>
        <taxon>Fungi</taxon>
        <taxon>Fungi incertae sedis</taxon>
        <taxon>Microsporidia</taxon>
        <taxon>Nosematidae</taxon>
        <taxon>Vairimorpha</taxon>
    </lineage>
</organism>
<keyword evidence="2 9" id="KW-0813">Transport</keyword>
<dbReference type="PANTHER" id="PTHR14083">
    <property type="entry name" value="YIP1 INTERACTING FACTOR HOMOLOG YIF1 PROTEIN"/>
    <property type="match status" value="1"/>
</dbReference>
<name>A0AAX4JAI3_9MICR</name>
<dbReference type="GO" id="GO:0006888">
    <property type="term" value="P:endoplasmic reticulum to Golgi vesicle-mediated transport"/>
    <property type="evidence" value="ECO:0007669"/>
    <property type="project" value="UniProtKB-UniRule"/>
</dbReference>
<dbReference type="RefSeq" id="XP_065329144.1">
    <property type="nucleotide sequence ID" value="XM_065473072.1"/>
</dbReference>
<evidence type="ECO:0000256" key="6">
    <source>
        <dbReference type="ARBA" id="ARBA00022989"/>
    </source>
</evidence>
<dbReference type="GO" id="GO:0005789">
    <property type="term" value="C:endoplasmic reticulum membrane"/>
    <property type="evidence" value="ECO:0007669"/>
    <property type="project" value="UniProtKB-SubCell"/>
</dbReference>
<dbReference type="Pfam" id="PF03878">
    <property type="entry name" value="YIF1"/>
    <property type="match status" value="1"/>
</dbReference>
<dbReference type="GO" id="GO:0030134">
    <property type="term" value="C:COPII-coated ER to Golgi transport vesicle"/>
    <property type="evidence" value="ECO:0007669"/>
    <property type="project" value="TreeGrafter"/>
</dbReference>
<evidence type="ECO:0000256" key="9">
    <source>
        <dbReference type="RuleBase" id="RU368073"/>
    </source>
</evidence>
<evidence type="ECO:0000313" key="11">
    <source>
        <dbReference type="Proteomes" id="UP001334084"/>
    </source>
</evidence>
<feature type="transmembrane region" description="Helical" evidence="9">
    <location>
        <begin position="184"/>
        <end position="201"/>
    </location>
</feature>
<evidence type="ECO:0000256" key="3">
    <source>
        <dbReference type="ARBA" id="ARBA00022692"/>
    </source>
</evidence>
<dbReference type="InterPro" id="IPR005578">
    <property type="entry name" value="Yif1_fam"/>
</dbReference>
<dbReference type="GO" id="GO:0000139">
    <property type="term" value="C:Golgi membrane"/>
    <property type="evidence" value="ECO:0007669"/>
    <property type="project" value="UniProtKB-SubCell"/>
</dbReference>
<evidence type="ECO:0000256" key="1">
    <source>
        <dbReference type="ARBA" id="ARBA00009727"/>
    </source>
</evidence>
<keyword evidence="3 9" id="KW-0812">Transmembrane</keyword>
<keyword evidence="4 9" id="KW-0256">Endoplasmic reticulum</keyword>
<comment type="similarity">
    <text evidence="1 9">Belongs to the YIF1 family.</text>
</comment>
<feature type="transmembrane region" description="Helical" evidence="9">
    <location>
        <begin position="62"/>
        <end position="82"/>
    </location>
</feature>
<dbReference type="Proteomes" id="UP001334084">
    <property type="component" value="Chromosome 3"/>
</dbReference>
<dbReference type="GeneID" id="90540807"/>
<dbReference type="PANTHER" id="PTHR14083:SF0">
    <property type="entry name" value="YIP1D-INTERACTING FACTOR 1, ISOFORM C"/>
    <property type="match status" value="1"/>
</dbReference>
<feature type="transmembrane region" description="Helical" evidence="9">
    <location>
        <begin position="136"/>
        <end position="164"/>
    </location>
</feature>
<keyword evidence="8 9" id="KW-0472">Membrane</keyword>
<gene>
    <name evidence="10" type="ORF">VNE69_03211</name>
</gene>
<evidence type="ECO:0000256" key="2">
    <source>
        <dbReference type="ARBA" id="ARBA00022448"/>
    </source>
</evidence>
<keyword evidence="6 9" id="KW-1133">Transmembrane helix</keyword>
<comment type="function">
    <text evidence="9">Has a role in transport between endoplasmic reticulum and Golgi.</text>
</comment>
<keyword evidence="11" id="KW-1185">Reference proteome</keyword>
<keyword evidence="7 9" id="KW-0333">Golgi apparatus</keyword>
<dbReference type="EMBL" id="CP142728">
    <property type="protein sequence ID" value="WUR02999.1"/>
    <property type="molecule type" value="Genomic_DNA"/>
</dbReference>
<sequence>MNLDFSKEALKSGSSYVSRKFSLNFLHSYFNIDNTFVYKKILMIFFPFTFNWEDDSLTRPDLYIPIMSFFTYILVKGMYYGLLNNFLPEKIGLIFTRLIFLEIVICFIVKGFSYFMNIKIRSLDMLCFSGYKYFTILFLQLVPKIIIIRFIIKGYFYTSFFFFLSRSLKSRLFNEFSNEKIKKIYFIFGFVFMQICFVFIFS</sequence>
<protein>
    <recommendedName>
        <fullName evidence="9">Protein YIF1</fullName>
    </recommendedName>
</protein>
<feature type="transmembrane region" description="Helical" evidence="9">
    <location>
        <begin position="94"/>
        <end position="116"/>
    </location>
</feature>
<evidence type="ECO:0000256" key="4">
    <source>
        <dbReference type="ARBA" id="ARBA00022824"/>
    </source>
</evidence>
<dbReference type="GO" id="GO:0005793">
    <property type="term" value="C:endoplasmic reticulum-Golgi intermediate compartment"/>
    <property type="evidence" value="ECO:0007669"/>
    <property type="project" value="UniProtKB-UniRule"/>
</dbReference>
<dbReference type="AlphaFoldDB" id="A0AAX4JAI3"/>
<accession>A0AAX4JAI3</accession>
<keyword evidence="5 9" id="KW-0653">Protein transport</keyword>
<dbReference type="GO" id="GO:0015031">
    <property type="term" value="P:protein transport"/>
    <property type="evidence" value="ECO:0007669"/>
    <property type="project" value="UniProtKB-KW"/>
</dbReference>
<evidence type="ECO:0000256" key="8">
    <source>
        <dbReference type="ARBA" id="ARBA00023136"/>
    </source>
</evidence>
<comment type="subcellular location">
    <subcellularLocation>
        <location evidence="9">Endoplasmic reticulum membrane</location>
        <topology evidence="9">Multi-pass membrane protein</topology>
    </subcellularLocation>
    <subcellularLocation>
        <location evidence="9">Golgi apparatus membrane</location>
        <topology evidence="9">Multi-pass membrane protein</topology>
    </subcellularLocation>
</comment>
<evidence type="ECO:0000256" key="7">
    <source>
        <dbReference type="ARBA" id="ARBA00023034"/>
    </source>
</evidence>
<proteinExistence type="inferred from homology"/>
<dbReference type="KEGG" id="vnx:VNE69_03211"/>